<dbReference type="OrthoDB" id="5855668at2759"/>
<reference evidence="5" key="1">
    <citation type="journal article" date="2006" name="PLoS Biol.">
        <title>Macronuclear genome sequence of the ciliate Tetrahymena thermophila, a model eukaryote.</title>
        <authorList>
            <person name="Eisen J.A."/>
            <person name="Coyne R.S."/>
            <person name="Wu M."/>
            <person name="Wu D."/>
            <person name="Thiagarajan M."/>
            <person name="Wortman J.R."/>
            <person name="Badger J.H."/>
            <person name="Ren Q."/>
            <person name="Amedeo P."/>
            <person name="Jones K.M."/>
            <person name="Tallon L.J."/>
            <person name="Delcher A.L."/>
            <person name="Salzberg S.L."/>
            <person name="Silva J.C."/>
            <person name="Haas B.J."/>
            <person name="Majoros W.H."/>
            <person name="Farzad M."/>
            <person name="Carlton J.M."/>
            <person name="Smith R.K. Jr."/>
            <person name="Garg J."/>
            <person name="Pearlman R.E."/>
            <person name="Karrer K.M."/>
            <person name="Sun L."/>
            <person name="Manning G."/>
            <person name="Elde N.C."/>
            <person name="Turkewitz A.P."/>
            <person name="Asai D.J."/>
            <person name="Wilkes D.E."/>
            <person name="Wang Y."/>
            <person name="Cai H."/>
            <person name="Collins K."/>
            <person name="Stewart B.A."/>
            <person name="Lee S.R."/>
            <person name="Wilamowska K."/>
            <person name="Weinberg Z."/>
            <person name="Ruzzo W.L."/>
            <person name="Wloga D."/>
            <person name="Gaertig J."/>
            <person name="Frankel J."/>
            <person name="Tsao C.-C."/>
            <person name="Gorovsky M.A."/>
            <person name="Keeling P.J."/>
            <person name="Waller R.F."/>
            <person name="Patron N.J."/>
            <person name="Cherry J.M."/>
            <person name="Stover N.A."/>
            <person name="Krieger C.J."/>
            <person name="del Toro C."/>
            <person name="Ryder H.F."/>
            <person name="Williamson S.C."/>
            <person name="Barbeau R.A."/>
            <person name="Hamilton E.P."/>
            <person name="Orias E."/>
        </authorList>
    </citation>
    <scope>NUCLEOTIDE SEQUENCE [LARGE SCALE GENOMIC DNA]</scope>
    <source>
        <strain evidence="5">SB210</strain>
    </source>
</reference>
<dbReference type="Proteomes" id="UP000009168">
    <property type="component" value="Unassembled WGS sequence"/>
</dbReference>
<dbReference type="GO" id="GO:0008270">
    <property type="term" value="F:zinc ion binding"/>
    <property type="evidence" value="ECO:0007669"/>
    <property type="project" value="UniProtKB-KW"/>
</dbReference>
<name>Q233L7_TETTS</name>
<dbReference type="InterPro" id="IPR013083">
    <property type="entry name" value="Znf_RING/FYVE/PHD"/>
</dbReference>
<feature type="domain" description="RING-type" evidence="3">
    <location>
        <begin position="223"/>
        <end position="259"/>
    </location>
</feature>
<keyword evidence="1" id="KW-0862">Zinc</keyword>
<organism evidence="4 5">
    <name type="scientific">Tetrahymena thermophila (strain SB210)</name>
    <dbReference type="NCBI Taxonomy" id="312017"/>
    <lineage>
        <taxon>Eukaryota</taxon>
        <taxon>Sar</taxon>
        <taxon>Alveolata</taxon>
        <taxon>Ciliophora</taxon>
        <taxon>Intramacronucleata</taxon>
        <taxon>Oligohymenophorea</taxon>
        <taxon>Hymenostomatida</taxon>
        <taxon>Tetrahymenina</taxon>
        <taxon>Tetrahymenidae</taxon>
        <taxon>Tetrahymena</taxon>
    </lineage>
</organism>
<dbReference type="SUPFAM" id="SSF57850">
    <property type="entry name" value="RING/U-box"/>
    <property type="match status" value="1"/>
</dbReference>
<feature type="coiled-coil region" evidence="2">
    <location>
        <begin position="98"/>
        <end position="125"/>
    </location>
</feature>
<dbReference type="EMBL" id="GG662770">
    <property type="protein sequence ID" value="EAR91563.1"/>
    <property type="molecule type" value="Genomic_DNA"/>
</dbReference>
<keyword evidence="1" id="KW-0863">Zinc-finger</keyword>
<dbReference type="HOGENOM" id="CLU_1032396_0_0_1"/>
<keyword evidence="5" id="KW-1185">Reference proteome</keyword>
<dbReference type="PROSITE" id="PS50089">
    <property type="entry name" value="ZF_RING_2"/>
    <property type="match status" value="1"/>
</dbReference>
<evidence type="ECO:0000313" key="4">
    <source>
        <dbReference type="EMBL" id="EAR91563.1"/>
    </source>
</evidence>
<dbReference type="GeneID" id="7847196"/>
<dbReference type="Gene3D" id="3.30.40.10">
    <property type="entry name" value="Zinc/RING finger domain, C3HC4 (zinc finger)"/>
    <property type="match status" value="1"/>
</dbReference>
<feature type="coiled-coil region" evidence="2">
    <location>
        <begin position="17"/>
        <end position="51"/>
    </location>
</feature>
<gene>
    <name evidence="4" type="ORF">TTHERM_00391330</name>
</gene>
<dbReference type="InterPro" id="IPR001841">
    <property type="entry name" value="Znf_RING"/>
</dbReference>
<dbReference type="SMART" id="SM00184">
    <property type="entry name" value="RING"/>
    <property type="match status" value="1"/>
</dbReference>
<evidence type="ECO:0000259" key="3">
    <source>
        <dbReference type="PROSITE" id="PS50089"/>
    </source>
</evidence>
<dbReference type="InParanoid" id="Q233L7"/>
<proteinExistence type="predicted"/>
<protein>
    <submittedName>
        <fullName evidence="4">Zinc finger, C3HC4 type (RING finger) protein</fullName>
    </submittedName>
</protein>
<evidence type="ECO:0000256" key="1">
    <source>
        <dbReference type="PROSITE-ProRule" id="PRU00175"/>
    </source>
</evidence>
<evidence type="ECO:0000256" key="2">
    <source>
        <dbReference type="SAM" id="Coils"/>
    </source>
</evidence>
<dbReference type="AlphaFoldDB" id="Q233L7"/>
<dbReference type="KEGG" id="tet:TTHERM_00391330"/>
<evidence type="ECO:0000313" key="5">
    <source>
        <dbReference type="Proteomes" id="UP000009168"/>
    </source>
</evidence>
<accession>Q233L7</accession>
<dbReference type="RefSeq" id="XP_001011808.1">
    <property type="nucleotide sequence ID" value="XM_001011808.1"/>
</dbReference>
<keyword evidence="2" id="KW-0175">Coiled coil</keyword>
<dbReference type="Pfam" id="PF13920">
    <property type="entry name" value="zf-C3HC4_3"/>
    <property type="match status" value="1"/>
</dbReference>
<sequence>MNIFTGIKNKIKESVIEEELQKREKELIQRYQEYEAQLEKEYQEKLQEQVKIIENQFIEDMNQKLLVLCREYQRFFNEKIEKIESVYQQVNFQAEQFNIFLQIQIEQFEQKIKDYQSQHQYQNLKQQLIDEFKKIYSKEPKDSMLKKMFTTNKDIQKNLLMFDDLIKEISHNKLDSILKIKQKVNIDSFFQLENKLLREIRNQYINDQQMESIKNHYINTFECCVCLEKNKVEFVWSGCGHTNTCAQCSKSLKACPICRKPGKLIHLYIA</sequence>
<keyword evidence="1" id="KW-0479">Metal-binding</keyword>